<protein>
    <submittedName>
        <fullName evidence="2">Uncharacterized protein</fullName>
    </submittedName>
</protein>
<evidence type="ECO:0000313" key="3">
    <source>
        <dbReference type="Proteomes" id="UP000410049"/>
    </source>
</evidence>
<name>A0A5M9ZKP2_9BIFI</name>
<reference evidence="2 3" key="1">
    <citation type="journal article" date="2019" name="Syst. Appl. Microbiol.">
        <title>Characterization of Bifidobacterium species in feaces of the Egyptian fruit bat: Description of B. vespertilionis sp. nov. and B. rousetti sp. nov.</title>
        <authorList>
            <person name="Modesto M."/>
            <person name="Satti M."/>
            <person name="Watanabe K."/>
            <person name="Puglisi E."/>
            <person name="Morelli L."/>
            <person name="Huang C.-H."/>
            <person name="Liou J.-S."/>
            <person name="Miyashita M."/>
            <person name="Tamura T."/>
            <person name="Saito S."/>
            <person name="Mori K."/>
            <person name="Huang L."/>
            <person name="Sciavilla P."/>
            <person name="Sandri C."/>
            <person name="Spiezio C."/>
            <person name="Vitali F."/>
            <person name="Cavalieri D."/>
            <person name="Perpetuini G."/>
            <person name="Tofalo R."/>
            <person name="Bonetti A."/>
            <person name="Arita M."/>
            <person name="Mattarelli P."/>
        </authorList>
    </citation>
    <scope>NUCLEOTIDE SEQUENCE [LARGE SCALE GENOMIC DNA]</scope>
    <source>
        <strain evidence="2 3">RST17</strain>
    </source>
</reference>
<dbReference type="EMBL" id="RZUH01000004">
    <property type="protein sequence ID" value="KAA8828160.1"/>
    <property type="molecule type" value="Genomic_DNA"/>
</dbReference>
<sequence length="201" mass="21351">MVLDANGRSHRPQGLPAGVAGTFDGGGRTASADDLTPPPAPADAWHVEPLKTAGAVGPYGAASSTGFRLTRADGTTITVRDAAGDDSDAGFYETRHVSVGTPTVSIRLDMDGRPDVDADRLARIAADLEAYRIRANRETPRYGAPIERFEAAGADPGRLTVRPVHGTPPARPAAPWKWADWNRAREAERRAAADGFEYAHD</sequence>
<dbReference type="RefSeq" id="WP_150379326.1">
    <property type="nucleotide sequence ID" value="NZ_RZUH01000004.1"/>
</dbReference>
<comment type="caution">
    <text evidence="2">The sequence shown here is derived from an EMBL/GenBank/DDBJ whole genome shotgun (WGS) entry which is preliminary data.</text>
</comment>
<organism evidence="2 3">
    <name type="scientific">Bifidobacterium myosotis</name>
    <dbReference type="NCBI Taxonomy" id="1630166"/>
    <lineage>
        <taxon>Bacteria</taxon>
        <taxon>Bacillati</taxon>
        <taxon>Actinomycetota</taxon>
        <taxon>Actinomycetes</taxon>
        <taxon>Bifidobacteriales</taxon>
        <taxon>Bifidobacteriaceae</taxon>
        <taxon>Bifidobacterium</taxon>
    </lineage>
</organism>
<dbReference type="Proteomes" id="UP000410049">
    <property type="component" value="Unassembled WGS sequence"/>
</dbReference>
<proteinExistence type="predicted"/>
<feature type="region of interest" description="Disordered" evidence="1">
    <location>
        <begin position="1"/>
        <end position="45"/>
    </location>
</feature>
<evidence type="ECO:0000313" key="2">
    <source>
        <dbReference type="EMBL" id="KAA8828160.1"/>
    </source>
</evidence>
<dbReference type="AlphaFoldDB" id="A0A5M9ZKP2"/>
<evidence type="ECO:0000256" key="1">
    <source>
        <dbReference type="SAM" id="MobiDB-lite"/>
    </source>
</evidence>
<gene>
    <name evidence="2" type="ORF">EMO91_06890</name>
</gene>
<accession>A0A5M9ZKP2</accession>